<keyword evidence="1 2" id="KW-0812">Transmembrane</keyword>
<keyword evidence="1" id="KW-0472">Membrane</keyword>
<reference evidence="2" key="2">
    <citation type="journal article" date="2023" name="Science">
        <title>Genomic signatures of disease resistance in endangered staghorn corals.</title>
        <authorList>
            <person name="Vollmer S.V."/>
            <person name="Selwyn J.D."/>
            <person name="Despard B.A."/>
            <person name="Roesel C.L."/>
        </authorList>
    </citation>
    <scope>NUCLEOTIDE SEQUENCE</scope>
    <source>
        <strain evidence="2">K2</strain>
    </source>
</reference>
<dbReference type="GO" id="GO:0005739">
    <property type="term" value="C:mitochondrion"/>
    <property type="evidence" value="ECO:0007669"/>
    <property type="project" value="TreeGrafter"/>
</dbReference>
<evidence type="ECO:0000256" key="1">
    <source>
        <dbReference type="SAM" id="Phobius"/>
    </source>
</evidence>
<organism evidence="2 3">
    <name type="scientific">Acropora cervicornis</name>
    <name type="common">Staghorn coral</name>
    <dbReference type="NCBI Taxonomy" id="6130"/>
    <lineage>
        <taxon>Eukaryota</taxon>
        <taxon>Metazoa</taxon>
        <taxon>Cnidaria</taxon>
        <taxon>Anthozoa</taxon>
        <taxon>Hexacorallia</taxon>
        <taxon>Scleractinia</taxon>
        <taxon>Astrocoeniina</taxon>
        <taxon>Acroporidae</taxon>
        <taxon>Acropora</taxon>
    </lineage>
</organism>
<dbReference type="AlphaFoldDB" id="A0AAD9QR29"/>
<feature type="transmembrane region" description="Helical" evidence="1">
    <location>
        <begin position="157"/>
        <end position="179"/>
    </location>
</feature>
<reference evidence="2" key="1">
    <citation type="journal article" date="2023" name="G3 (Bethesda)">
        <title>Whole genome assembly and annotation of the endangered Caribbean coral Acropora cervicornis.</title>
        <authorList>
            <person name="Selwyn J.D."/>
            <person name="Vollmer S.V."/>
        </authorList>
    </citation>
    <scope>NUCLEOTIDE SEQUENCE</scope>
    <source>
        <strain evidence="2">K2</strain>
    </source>
</reference>
<name>A0AAD9QR29_ACRCE</name>
<keyword evidence="3" id="KW-1185">Reference proteome</keyword>
<gene>
    <name evidence="2" type="ORF">P5673_010069</name>
</gene>
<accession>A0AAD9QR29</accession>
<dbReference type="Proteomes" id="UP001249851">
    <property type="component" value="Unassembled WGS sequence"/>
</dbReference>
<dbReference type="PANTHER" id="PTHR14549">
    <property type="entry name" value="TRANSMEMBRANE PROTEIN 223"/>
    <property type="match status" value="1"/>
</dbReference>
<protein>
    <submittedName>
        <fullName evidence="2">Transmembrane protein 223</fullName>
    </submittedName>
</protein>
<feature type="transmembrane region" description="Helical" evidence="1">
    <location>
        <begin position="56"/>
        <end position="76"/>
    </location>
</feature>
<dbReference type="PANTHER" id="PTHR14549:SF2">
    <property type="entry name" value="TRANSMEMBRANE PROTEIN 223"/>
    <property type="match status" value="1"/>
</dbReference>
<proteinExistence type="predicted"/>
<dbReference type="Pfam" id="PF06979">
    <property type="entry name" value="TMEM70"/>
    <property type="match status" value="2"/>
</dbReference>
<sequence length="260" mass="29791">MFLMRFFSDAKEASLPLLVRLRCLKCSRVTRLSSRAEGKKTAARDVTLYYYNRQRFFRLVGLACASQFVFWSWMAYFQLSKLHFADLLNRESRKTQQKILDVSSKPGISWKIVRFLEVRELGSLFAHIVILRGANKRPAVLKLKYIFFESLLVEQPLLLACFAVGVGLFFTISGWIYSLRSVNRLVLHKNNVRVVTHTPLGGTRSVTVPVSDVSCIGSRIGTKPQVTLKLKGHKFFFLVDKDGEFLQPTLFDKTVGVKRF</sequence>
<evidence type="ECO:0000313" key="2">
    <source>
        <dbReference type="EMBL" id="KAK2565800.1"/>
    </source>
</evidence>
<evidence type="ECO:0000313" key="3">
    <source>
        <dbReference type="Proteomes" id="UP001249851"/>
    </source>
</evidence>
<dbReference type="InterPro" id="IPR026100">
    <property type="entry name" value="Tmem223"/>
</dbReference>
<dbReference type="InterPro" id="IPR045325">
    <property type="entry name" value="TMEM70/TMEM186/TMEM223"/>
</dbReference>
<comment type="caution">
    <text evidence="2">The sequence shown here is derived from an EMBL/GenBank/DDBJ whole genome shotgun (WGS) entry which is preliminary data.</text>
</comment>
<dbReference type="EMBL" id="JARQWQ010000018">
    <property type="protein sequence ID" value="KAK2565800.1"/>
    <property type="molecule type" value="Genomic_DNA"/>
</dbReference>
<keyword evidence="1" id="KW-1133">Transmembrane helix</keyword>